<name>A0A0E9TTN8_ANGAN</name>
<dbReference type="EMBL" id="GBXM01051666">
    <property type="protein sequence ID" value="JAH56911.1"/>
    <property type="molecule type" value="Transcribed_RNA"/>
</dbReference>
<sequence>MVAFFFSSRKHTTEGQCRFKLPKEMLSHVSKRSLQTQRAAS</sequence>
<reference evidence="1" key="1">
    <citation type="submission" date="2014-11" db="EMBL/GenBank/DDBJ databases">
        <authorList>
            <person name="Amaro Gonzalez C."/>
        </authorList>
    </citation>
    <scope>NUCLEOTIDE SEQUENCE</scope>
</reference>
<evidence type="ECO:0000313" key="1">
    <source>
        <dbReference type="EMBL" id="JAH56911.1"/>
    </source>
</evidence>
<dbReference type="AlphaFoldDB" id="A0A0E9TTN8"/>
<proteinExistence type="predicted"/>
<accession>A0A0E9TTN8</accession>
<organism evidence="1">
    <name type="scientific">Anguilla anguilla</name>
    <name type="common">European freshwater eel</name>
    <name type="synonym">Muraena anguilla</name>
    <dbReference type="NCBI Taxonomy" id="7936"/>
    <lineage>
        <taxon>Eukaryota</taxon>
        <taxon>Metazoa</taxon>
        <taxon>Chordata</taxon>
        <taxon>Craniata</taxon>
        <taxon>Vertebrata</taxon>
        <taxon>Euteleostomi</taxon>
        <taxon>Actinopterygii</taxon>
        <taxon>Neopterygii</taxon>
        <taxon>Teleostei</taxon>
        <taxon>Anguilliformes</taxon>
        <taxon>Anguillidae</taxon>
        <taxon>Anguilla</taxon>
    </lineage>
</organism>
<protein>
    <submittedName>
        <fullName evidence="1">Uncharacterized protein</fullName>
    </submittedName>
</protein>
<reference evidence="1" key="2">
    <citation type="journal article" date="2015" name="Fish Shellfish Immunol.">
        <title>Early steps in the European eel (Anguilla anguilla)-Vibrio vulnificus interaction in the gills: Role of the RtxA13 toxin.</title>
        <authorList>
            <person name="Callol A."/>
            <person name="Pajuelo D."/>
            <person name="Ebbesson L."/>
            <person name="Teles M."/>
            <person name="MacKenzie S."/>
            <person name="Amaro C."/>
        </authorList>
    </citation>
    <scope>NUCLEOTIDE SEQUENCE</scope>
</reference>